<accession>A0A7T3ACV2</accession>
<dbReference type="InterPro" id="IPR006584">
    <property type="entry name" value="Cellulose-bd_IV"/>
</dbReference>
<dbReference type="GO" id="GO:0045493">
    <property type="term" value="P:xylan catabolic process"/>
    <property type="evidence" value="ECO:0007669"/>
    <property type="project" value="UniProtKB-KW"/>
</dbReference>
<keyword evidence="6 9" id="KW-0326">Glycosidase</keyword>
<dbReference type="Gene3D" id="2.60.120.260">
    <property type="entry name" value="Galactose-binding domain-like"/>
    <property type="match status" value="1"/>
</dbReference>
<evidence type="ECO:0000256" key="9">
    <source>
        <dbReference type="RuleBase" id="RU361187"/>
    </source>
</evidence>
<evidence type="ECO:0000256" key="5">
    <source>
        <dbReference type="ARBA" id="ARBA00023277"/>
    </source>
</evidence>
<dbReference type="AlphaFoldDB" id="A0A7T3ACV2"/>
<keyword evidence="3" id="KW-0732">Signal</keyword>
<dbReference type="GO" id="GO:0004553">
    <property type="term" value="F:hydrolase activity, hydrolyzing O-glycosyl compounds"/>
    <property type="evidence" value="ECO:0007669"/>
    <property type="project" value="InterPro"/>
</dbReference>
<evidence type="ECO:0000259" key="10">
    <source>
        <dbReference type="PROSITE" id="PS51175"/>
    </source>
</evidence>
<reference evidence="11 12" key="1">
    <citation type="submission" date="2020-12" db="EMBL/GenBank/DDBJ databases">
        <title>FDA dAtabase for Regulatory Grade micrObial Sequences (FDA-ARGOS): Supporting development and validation of Infectious Disease Dx tests.</title>
        <authorList>
            <person name="Sproer C."/>
            <person name="Gronow S."/>
            <person name="Severitt S."/>
            <person name="Schroder I."/>
            <person name="Tallon L."/>
            <person name="Sadzewicz L."/>
            <person name="Zhao X."/>
            <person name="Boylan J."/>
            <person name="Ott S."/>
            <person name="Bowen H."/>
            <person name="Vavikolanu K."/>
            <person name="Mehta A."/>
            <person name="Aluvathingal J."/>
            <person name="Nadendla S."/>
            <person name="Lowell S."/>
            <person name="Myers T."/>
            <person name="Yan Y."/>
            <person name="Sichtig H."/>
        </authorList>
    </citation>
    <scope>NUCLEOTIDE SEQUENCE [LARGE SCALE GENOMIC DNA]</scope>
    <source>
        <strain evidence="11 12">FDAARGOS_881</strain>
    </source>
</reference>
<dbReference type="RefSeq" id="WP_197939283.1">
    <property type="nucleotide sequence ID" value="NZ_CAXIDK010000009.1"/>
</dbReference>
<proteinExistence type="inferred from homology"/>
<evidence type="ECO:0000256" key="2">
    <source>
        <dbReference type="ARBA" id="ARBA00022651"/>
    </source>
</evidence>
<dbReference type="Proteomes" id="UP000594836">
    <property type="component" value="Chromosome"/>
</dbReference>
<comment type="similarity">
    <text evidence="1 9">Belongs to the glycosyl hydrolase 43 family.</text>
</comment>
<evidence type="ECO:0000256" key="4">
    <source>
        <dbReference type="ARBA" id="ARBA00022801"/>
    </source>
</evidence>
<keyword evidence="5" id="KW-0119">Carbohydrate metabolism</keyword>
<feature type="site" description="Important for catalytic activity, responsible for pKa modulation of the active site Glu and correct orientation of both the proton donor and substrate" evidence="8">
    <location>
        <position position="186"/>
    </location>
</feature>
<dbReference type="InterPro" id="IPR008979">
    <property type="entry name" value="Galactose-bd-like_sf"/>
</dbReference>
<dbReference type="SUPFAM" id="SSF49785">
    <property type="entry name" value="Galactose-binding domain-like"/>
    <property type="match status" value="1"/>
</dbReference>
<dbReference type="SMART" id="SM00606">
    <property type="entry name" value="CBD_IV"/>
    <property type="match status" value="1"/>
</dbReference>
<gene>
    <name evidence="11" type="ORF">I6G38_08745</name>
</gene>
<dbReference type="PROSITE" id="PS51175">
    <property type="entry name" value="CBM6"/>
    <property type="match status" value="1"/>
</dbReference>
<evidence type="ECO:0000256" key="7">
    <source>
        <dbReference type="PIRSR" id="PIRSR606710-1"/>
    </source>
</evidence>
<dbReference type="PANTHER" id="PTHR43772:SF2">
    <property type="entry name" value="PUTATIVE (AFU_ORTHOLOGUE AFUA_2G04480)-RELATED"/>
    <property type="match status" value="1"/>
</dbReference>
<name>A0A7T3ACV2_SPHPI</name>
<evidence type="ECO:0000256" key="8">
    <source>
        <dbReference type="PIRSR" id="PIRSR606710-2"/>
    </source>
</evidence>
<feature type="active site" description="Proton donor" evidence="7">
    <location>
        <position position="233"/>
    </location>
</feature>
<dbReference type="EMBL" id="CP065713">
    <property type="protein sequence ID" value="QPT10271.1"/>
    <property type="molecule type" value="Genomic_DNA"/>
</dbReference>
<sequence length="493" mass="54867">MNDPTVGRLKLTASALQGQRNKGAIHMIPFSRLLAMNLGLFAGLIMAAAPPAKAQVGAPVIQTRFTADPAPMVHDGVVYLYTSHDEDDASGFKMLDWQLYSSTDMVNWTDRGTVASLKTFPWAVQTNDAWAPQVIARNGKFYLYVPISVPGSPKNVIAVAVADKPEGPFTDVLGKPLIAAHDGFIDPTVWIDDDGQAYLYWGNPDLWYVKLNKDMTSYAGPITKVDRIFDYQEGPWFYKHDNRYYMAFASTCCSEGIGYAMSDKPTGPWIYKGPIMDHDGRATGNHPGIIDYKGGSYLFGFNYELNFAMTPIHHERRAVSVAKFEYNADGTIPNLHWWDVTQAPQIETLDPYQRVEAETIAWTSRIKRDRDRRYDWAPGVTTARNAQSGVYVTRTLDRTYIKIAGVNFGPTSPRRFVASVANGVPGSSIELHLDRVDGPVIGTLQVGETGATGQWQERGTSISGAVGNRDLYLVFRGAGDRALFDFDYWRFLK</sequence>
<protein>
    <submittedName>
        <fullName evidence="11">Family 43 glycosylhydrolase</fullName>
    </submittedName>
</protein>
<feature type="domain" description="CBM6" evidence="10">
    <location>
        <begin position="353"/>
        <end position="492"/>
    </location>
</feature>
<dbReference type="Pfam" id="PF03422">
    <property type="entry name" value="CBM_6"/>
    <property type="match status" value="1"/>
</dbReference>
<organism evidence="11 12">
    <name type="scientific">Sphingomonas paucimobilis</name>
    <name type="common">Pseudomonas paucimobilis</name>
    <dbReference type="NCBI Taxonomy" id="13689"/>
    <lineage>
        <taxon>Bacteria</taxon>
        <taxon>Pseudomonadati</taxon>
        <taxon>Pseudomonadota</taxon>
        <taxon>Alphaproteobacteria</taxon>
        <taxon>Sphingomonadales</taxon>
        <taxon>Sphingomonadaceae</taxon>
        <taxon>Sphingomonas</taxon>
    </lineage>
</organism>
<dbReference type="InterPro" id="IPR023296">
    <property type="entry name" value="Glyco_hydro_beta-prop_sf"/>
</dbReference>
<dbReference type="InterPro" id="IPR005084">
    <property type="entry name" value="CBM6"/>
</dbReference>
<keyword evidence="2" id="KW-0858">Xylan degradation</keyword>
<dbReference type="GO" id="GO:0030246">
    <property type="term" value="F:carbohydrate binding"/>
    <property type="evidence" value="ECO:0007669"/>
    <property type="project" value="InterPro"/>
</dbReference>
<evidence type="ECO:0000313" key="11">
    <source>
        <dbReference type="EMBL" id="QPT10271.1"/>
    </source>
</evidence>
<evidence type="ECO:0000313" key="12">
    <source>
        <dbReference type="Proteomes" id="UP000594836"/>
    </source>
</evidence>
<evidence type="ECO:0000256" key="6">
    <source>
        <dbReference type="ARBA" id="ARBA00023295"/>
    </source>
</evidence>
<dbReference type="CDD" id="cd18618">
    <property type="entry name" value="GH43_Xsa43E-like"/>
    <property type="match status" value="1"/>
</dbReference>
<keyword evidence="2" id="KW-0624">Polysaccharide degradation</keyword>
<evidence type="ECO:0000256" key="1">
    <source>
        <dbReference type="ARBA" id="ARBA00009865"/>
    </source>
</evidence>
<dbReference type="SUPFAM" id="SSF75005">
    <property type="entry name" value="Arabinanase/levansucrase/invertase"/>
    <property type="match status" value="1"/>
</dbReference>
<dbReference type="InterPro" id="IPR006710">
    <property type="entry name" value="Glyco_hydro_43"/>
</dbReference>
<dbReference type="CDD" id="cd04084">
    <property type="entry name" value="CBM6_xylanase-like"/>
    <property type="match status" value="1"/>
</dbReference>
<keyword evidence="4 9" id="KW-0378">Hydrolase</keyword>
<dbReference type="Pfam" id="PF04616">
    <property type="entry name" value="Glyco_hydro_43"/>
    <property type="match status" value="1"/>
</dbReference>
<evidence type="ECO:0000256" key="3">
    <source>
        <dbReference type="ARBA" id="ARBA00022729"/>
    </source>
</evidence>
<dbReference type="InterPro" id="IPR052176">
    <property type="entry name" value="Glycosyl_Hydrlase_43_Enz"/>
</dbReference>
<feature type="active site" description="Proton acceptor" evidence="7">
    <location>
        <position position="68"/>
    </location>
</feature>
<dbReference type="Gene3D" id="2.115.10.20">
    <property type="entry name" value="Glycosyl hydrolase domain, family 43"/>
    <property type="match status" value="1"/>
</dbReference>
<dbReference type="PANTHER" id="PTHR43772">
    <property type="entry name" value="ENDO-1,4-BETA-XYLANASE"/>
    <property type="match status" value="1"/>
</dbReference>